<evidence type="ECO:0000313" key="1">
    <source>
        <dbReference type="EMBL" id="KAK2585620.1"/>
    </source>
</evidence>
<accession>A0AAD9VTL5</accession>
<proteinExistence type="predicted"/>
<comment type="caution">
    <text evidence="1">The sequence shown here is derived from an EMBL/GenBank/DDBJ whole genome shotgun (WGS) entry which is preliminary data.</text>
</comment>
<dbReference type="EMBL" id="JAIFRP010000021">
    <property type="protein sequence ID" value="KAK2585620.1"/>
    <property type="molecule type" value="Genomic_DNA"/>
</dbReference>
<protein>
    <submittedName>
        <fullName evidence="1">Uncharacterized protein</fullName>
    </submittedName>
</protein>
<name>A0AAD9VTL5_9HYME</name>
<gene>
    <name evidence="1" type="ORF">KPH14_010245</name>
</gene>
<reference evidence="1" key="1">
    <citation type="submission" date="2021-08" db="EMBL/GenBank/DDBJ databases">
        <authorList>
            <person name="Misof B."/>
            <person name="Oliver O."/>
            <person name="Podsiadlowski L."/>
            <person name="Donath A."/>
            <person name="Peters R."/>
            <person name="Mayer C."/>
            <person name="Rust J."/>
            <person name="Gunkel S."/>
            <person name="Lesny P."/>
            <person name="Martin S."/>
            <person name="Oeyen J.P."/>
            <person name="Petersen M."/>
            <person name="Panagiotis P."/>
            <person name="Wilbrandt J."/>
            <person name="Tanja T."/>
        </authorList>
    </citation>
    <scope>NUCLEOTIDE SEQUENCE</scope>
    <source>
        <strain evidence="1">GBR_01_08_01A</strain>
        <tissue evidence="1">Thorax + abdomen</tissue>
    </source>
</reference>
<sequence length="289" mass="32710">MSDVLQTIPLIFYAHENDIGYHLENELATRISFCLFLVEEENDFLLQRKTTTDFRAIVIALFIDFRGKSYQMTPLARWVLLATLFGHAMSVPARTQALENACVALCRAENAAANEDKVHVIPRRQFIEGRRGREADRLLGLCLERPQHSTICKIIVKSLREHRGCDCELIERSGIPRRNYISSSLLDDLVEDYSKISEAVQSQLQGNRANVLRSGSIRKLVEAESKRQLIVEREAFKYATSGSIMDTNEQHDSSASNSDDSEEVDWELWCMAQCDIGHGGSVCKCDIIP</sequence>
<reference evidence="1" key="2">
    <citation type="journal article" date="2023" name="Commun. Biol.">
        <title>Intrasexual cuticular hydrocarbon dimorphism in a wasp sheds light on hydrocarbon biosynthesis genes in Hymenoptera.</title>
        <authorList>
            <person name="Moris V.C."/>
            <person name="Podsiadlowski L."/>
            <person name="Martin S."/>
            <person name="Oeyen J.P."/>
            <person name="Donath A."/>
            <person name="Petersen M."/>
            <person name="Wilbrandt J."/>
            <person name="Misof B."/>
            <person name="Liedtke D."/>
            <person name="Thamm M."/>
            <person name="Scheiner R."/>
            <person name="Schmitt T."/>
            <person name="Niehuis O."/>
        </authorList>
    </citation>
    <scope>NUCLEOTIDE SEQUENCE</scope>
    <source>
        <strain evidence="1">GBR_01_08_01A</strain>
    </source>
</reference>
<dbReference type="Proteomes" id="UP001258017">
    <property type="component" value="Unassembled WGS sequence"/>
</dbReference>
<keyword evidence="2" id="KW-1185">Reference proteome</keyword>
<dbReference type="AlphaFoldDB" id="A0AAD9VTL5"/>
<organism evidence="1 2">
    <name type="scientific">Odynerus spinipes</name>
    <dbReference type="NCBI Taxonomy" id="1348599"/>
    <lineage>
        <taxon>Eukaryota</taxon>
        <taxon>Metazoa</taxon>
        <taxon>Ecdysozoa</taxon>
        <taxon>Arthropoda</taxon>
        <taxon>Hexapoda</taxon>
        <taxon>Insecta</taxon>
        <taxon>Pterygota</taxon>
        <taxon>Neoptera</taxon>
        <taxon>Endopterygota</taxon>
        <taxon>Hymenoptera</taxon>
        <taxon>Apocrita</taxon>
        <taxon>Aculeata</taxon>
        <taxon>Vespoidea</taxon>
        <taxon>Vespidae</taxon>
        <taxon>Eumeninae</taxon>
        <taxon>Odynerus</taxon>
    </lineage>
</organism>
<evidence type="ECO:0000313" key="2">
    <source>
        <dbReference type="Proteomes" id="UP001258017"/>
    </source>
</evidence>